<gene>
    <name evidence="5" type="ORF">N7517_008593</name>
</gene>
<evidence type="ECO:0000313" key="5">
    <source>
        <dbReference type="EMBL" id="KAJ5365707.1"/>
    </source>
</evidence>
<dbReference type="PROSITE" id="PS50088">
    <property type="entry name" value="ANK_REPEAT"/>
    <property type="match status" value="7"/>
</dbReference>
<reference evidence="5" key="1">
    <citation type="submission" date="2022-12" db="EMBL/GenBank/DDBJ databases">
        <authorList>
            <person name="Petersen C."/>
        </authorList>
    </citation>
    <scope>NUCLEOTIDE SEQUENCE</scope>
    <source>
        <strain evidence="5">IBT 3081</strain>
    </source>
</reference>
<dbReference type="Gene3D" id="1.25.40.20">
    <property type="entry name" value="Ankyrin repeat-containing domain"/>
    <property type="match status" value="3"/>
</dbReference>
<dbReference type="EMBL" id="JAPZBT010000003">
    <property type="protein sequence ID" value="KAJ5365707.1"/>
    <property type="molecule type" value="Genomic_DNA"/>
</dbReference>
<dbReference type="InterPro" id="IPR002110">
    <property type="entry name" value="Ankyrin_rpt"/>
</dbReference>
<evidence type="ECO:0000259" key="4">
    <source>
        <dbReference type="Pfam" id="PF24883"/>
    </source>
</evidence>
<organism evidence="5 6">
    <name type="scientific">Penicillium concentricum</name>
    <dbReference type="NCBI Taxonomy" id="293559"/>
    <lineage>
        <taxon>Eukaryota</taxon>
        <taxon>Fungi</taxon>
        <taxon>Dikarya</taxon>
        <taxon>Ascomycota</taxon>
        <taxon>Pezizomycotina</taxon>
        <taxon>Eurotiomycetes</taxon>
        <taxon>Eurotiomycetidae</taxon>
        <taxon>Eurotiales</taxon>
        <taxon>Aspergillaceae</taxon>
        <taxon>Penicillium</taxon>
    </lineage>
</organism>
<dbReference type="SMART" id="SM00248">
    <property type="entry name" value="ANK"/>
    <property type="match status" value="8"/>
</dbReference>
<dbReference type="InterPro" id="IPR027417">
    <property type="entry name" value="P-loop_NTPase"/>
</dbReference>
<feature type="domain" description="DUF7708" evidence="3">
    <location>
        <begin position="75"/>
        <end position="216"/>
    </location>
</feature>
<dbReference type="RefSeq" id="XP_056577174.1">
    <property type="nucleotide sequence ID" value="XM_056726323.1"/>
</dbReference>
<feature type="repeat" description="ANK" evidence="2">
    <location>
        <begin position="1081"/>
        <end position="1113"/>
    </location>
</feature>
<keyword evidence="1" id="KW-0677">Repeat</keyword>
<feature type="domain" description="Nephrocystin 3-like N-terminal" evidence="4">
    <location>
        <begin position="297"/>
        <end position="458"/>
    </location>
</feature>
<dbReference type="SUPFAM" id="SSF48403">
    <property type="entry name" value="Ankyrin repeat"/>
    <property type="match status" value="1"/>
</dbReference>
<dbReference type="PROSITE" id="PS50297">
    <property type="entry name" value="ANK_REP_REGION"/>
    <property type="match status" value="7"/>
</dbReference>
<dbReference type="OrthoDB" id="7464126at2759"/>
<comment type="caution">
    <text evidence="5">The sequence shown here is derived from an EMBL/GenBank/DDBJ whole genome shotgun (WGS) entry which is preliminary data.</text>
</comment>
<dbReference type="PANTHER" id="PTHR10039:SF10">
    <property type="entry name" value="NACHT DOMAIN-CONTAINING PROTEIN"/>
    <property type="match status" value="1"/>
</dbReference>
<accession>A0A9W9RSN2</accession>
<evidence type="ECO:0000259" key="3">
    <source>
        <dbReference type="Pfam" id="PF24809"/>
    </source>
</evidence>
<evidence type="ECO:0000256" key="1">
    <source>
        <dbReference type="ARBA" id="ARBA00022737"/>
    </source>
</evidence>
<name>A0A9W9RSN2_9EURO</name>
<dbReference type="Proteomes" id="UP001147752">
    <property type="component" value="Unassembled WGS sequence"/>
</dbReference>
<dbReference type="PRINTS" id="PR01415">
    <property type="entry name" value="ANKYRIN"/>
</dbReference>
<keyword evidence="2" id="KW-0040">ANK repeat</keyword>
<dbReference type="InterPro" id="IPR036770">
    <property type="entry name" value="Ankyrin_rpt-contain_sf"/>
</dbReference>
<evidence type="ECO:0000256" key="2">
    <source>
        <dbReference type="PROSITE-ProRule" id="PRU00023"/>
    </source>
</evidence>
<sequence>MSAAISYPSNQIRGPDPTISLKQALVQFEGILTDDQKQQYQASTTSPDAASVIAFVAQIDSNKSNMTRRCVAPRLHTFLQATQQFSAIVDTFVSSNPQIAAMVWGGIKTAILTASNIASYFDKVSSMIMSIGRSCPTYQQFGHLYPGCVGLKRSLCDYYAVIIHLCIKIIEITKRTPVTQMLSSILNPFEAEFKHFLDQLDEAVRDIQLQLSFASKKANADAKGLLERESRGNSAFRRHTLRFHKESRNEYAKAQQSRIDSVKRQAAELKSSIRDSLSSIDYDKPWKQASQQRVPSTAEWLQKEPLFLHWRDRWDTDILWCSGTMGVGKTVLMSNVVAQLHASREPSDIISYYFCSADYAASLSARNIVGSIARQLLNAQIEVAENDLLRRLYEDSRDLSTAETIAFLLTHLKDDKKYYVILDGLDECDGSEIQQLAQGIAKLCSTRVRAFKLLCAGRPGLERQLFRKIQPKYKISVTERKVESDMDQYIATTLGRCLDEEQLKLGDPKLIMKISNALHDGSNGMFLWTRLLIEELCAQGSDNDILEVLNHLPRGLSEIFDRKLHRVRKETTAKDAIATLQFCGVVKRSLTVLEYQEALSLSPEQTSLDSQKFPNDMNKVMANCCGLIFVDEEDSTVHYVHHSVKQHLFKINHWLSDEFDMRKLDRHLGLLCMTYLDFTTFRRQVSKVAEGSNTPITPLQLGITPIYRSRSDTSRMAMKLLCHRKHLQHLSARELERKSRKLFEDLEPSRLDMDLQNREFQFLDYARSCWIHHVTDLDPELDTQMWKFFCRCVDGDIILAHRPWESTDQTDDEKNDISRVVRWLLTHGHFTLFLYHAKHQSDILTENAKLEILKNSRVQDRGRFTKLIVQQSSNSIETIHYGLLNASREGDITSVEALLRVGTNVNTLVDNRTALQGAAEGGHLEVVERLLIAKAEVNTLIGGNDQTALQAAAGGGHLAVVERLLSANAQVNTPDTEEGRTALQAASAGGHLAVVERLLTAKAKVNSITSMEGRTAIQAAAGGGHLEVVERLLLANAKVNTPINREGRTALQAAAAGGYLEVIERLLEAGANVDAAASGLTGRTALQAAAEGGHVEVIERLLEEKADVNAAASIDGYTALQAAAIEGHIEVVERLLEEKADVNIAVSGQLKEMGTLLQIVVTRGNLDVADRLRQAGAL</sequence>
<feature type="repeat" description="ANK" evidence="2">
    <location>
        <begin position="1012"/>
        <end position="1044"/>
    </location>
</feature>
<dbReference type="InterPro" id="IPR056884">
    <property type="entry name" value="NPHP3-like_N"/>
</dbReference>
<feature type="repeat" description="ANK" evidence="2">
    <location>
        <begin position="910"/>
        <end position="938"/>
    </location>
</feature>
<dbReference type="GeneID" id="81465506"/>
<dbReference type="AlphaFoldDB" id="A0A9W9RSN2"/>
<feature type="repeat" description="ANK" evidence="2">
    <location>
        <begin position="1115"/>
        <end position="1147"/>
    </location>
</feature>
<protein>
    <recommendedName>
        <fullName evidence="7">NACHT domain-containing protein</fullName>
    </recommendedName>
</protein>
<dbReference type="Pfam" id="PF24809">
    <property type="entry name" value="DUF7708"/>
    <property type="match status" value="1"/>
</dbReference>
<evidence type="ECO:0008006" key="7">
    <source>
        <dbReference type="Google" id="ProtNLM"/>
    </source>
</evidence>
<feature type="repeat" description="ANK" evidence="2">
    <location>
        <begin position="978"/>
        <end position="1010"/>
    </location>
</feature>
<dbReference type="SUPFAM" id="SSF52540">
    <property type="entry name" value="P-loop containing nucleoside triphosphate hydrolases"/>
    <property type="match status" value="1"/>
</dbReference>
<dbReference type="Pfam" id="PF12796">
    <property type="entry name" value="Ank_2"/>
    <property type="match status" value="3"/>
</dbReference>
<dbReference type="Gene3D" id="3.40.50.300">
    <property type="entry name" value="P-loop containing nucleotide triphosphate hydrolases"/>
    <property type="match status" value="1"/>
</dbReference>
<feature type="repeat" description="ANK" evidence="2">
    <location>
        <begin position="1046"/>
        <end position="1078"/>
    </location>
</feature>
<dbReference type="PANTHER" id="PTHR10039">
    <property type="entry name" value="AMELOGENIN"/>
    <property type="match status" value="1"/>
</dbReference>
<keyword evidence="6" id="KW-1185">Reference proteome</keyword>
<reference evidence="5" key="2">
    <citation type="journal article" date="2023" name="IMA Fungus">
        <title>Comparative genomic study of the Penicillium genus elucidates a diverse pangenome and 15 lateral gene transfer events.</title>
        <authorList>
            <person name="Petersen C."/>
            <person name="Sorensen T."/>
            <person name="Nielsen M.R."/>
            <person name="Sondergaard T.E."/>
            <person name="Sorensen J.L."/>
            <person name="Fitzpatrick D.A."/>
            <person name="Frisvad J.C."/>
            <person name="Nielsen K.L."/>
        </authorList>
    </citation>
    <scope>NUCLEOTIDE SEQUENCE</scope>
    <source>
        <strain evidence="5">IBT 3081</strain>
    </source>
</reference>
<dbReference type="InterPro" id="IPR056125">
    <property type="entry name" value="DUF7708"/>
</dbReference>
<evidence type="ECO:0000313" key="6">
    <source>
        <dbReference type="Proteomes" id="UP001147752"/>
    </source>
</evidence>
<dbReference type="Pfam" id="PF24883">
    <property type="entry name" value="NPHP3_N"/>
    <property type="match status" value="1"/>
</dbReference>
<feature type="repeat" description="ANK" evidence="2">
    <location>
        <begin position="944"/>
        <end position="976"/>
    </location>
</feature>
<proteinExistence type="predicted"/>